<dbReference type="SUPFAM" id="SSF50729">
    <property type="entry name" value="PH domain-like"/>
    <property type="match status" value="2"/>
</dbReference>
<feature type="domain" description="PH" evidence="2">
    <location>
        <begin position="253"/>
        <end position="352"/>
    </location>
</feature>
<feature type="compositionally biased region" description="Polar residues" evidence="1">
    <location>
        <begin position="196"/>
        <end position="212"/>
    </location>
</feature>
<dbReference type="Proteomes" id="UP000799444">
    <property type="component" value="Unassembled WGS sequence"/>
</dbReference>
<dbReference type="PROSITE" id="PS50003">
    <property type="entry name" value="PH_DOMAIN"/>
    <property type="match status" value="2"/>
</dbReference>
<feature type="compositionally biased region" description="Polar residues" evidence="1">
    <location>
        <begin position="395"/>
        <end position="404"/>
    </location>
</feature>
<gene>
    <name evidence="3" type="ORF">EJ04DRAFT_513094</name>
</gene>
<dbReference type="PANTHER" id="PTHR14336:SF8">
    <property type="entry name" value="PROTEIN OPY1"/>
    <property type="match status" value="1"/>
</dbReference>
<feature type="compositionally biased region" description="Polar residues" evidence="1">
    <location>
        <begin position="221"/>
        <end position="243"/>
    </location>
</feature>
<dbReference type="AlphaFoldDB" id="A0A9P4QYU4"/>
<evidence type="ECO:0000313" key="3">
    <source>
        <dbReference type="EMBL" id="KAF2733594.1"/>
    </source>
</evidence>
<reference evidence="3" key="1">
    <citation type="journal article" date="2020" name="Stud. Mycol.">
        <title>101 Dothideomycetes genomes: a test case for predicting lifestyles and emergence of pathogens.</title>
        <authorList>
            <person name="Haridas S."/>
            <person name="Albert R."/>
            <person name="Binder M."/>
            <person name="Bloem J."/>
            <person name="Labutti K."/>
            <person name="Salamov A."/>
            <person name="Andreopoulos B."/>
            <person name="Baker S."/>
            <person name="Barry K."/>
            <person name="Bills G."/>
            <person name="Bluhm B."/>
            <person name="Cannon C."/>
            <person name="Castanera R."/>
            <person name="Culley D."/>
            <person name="Daum C."/>
            <person name="Ezra D."/>
            <person name="Gonzalez J."/>
            <person name="Henrissat B."/>
            <person name="Kuo A."/>
            <person name="Liang C."/>
            <person name="Lipzen A."/>
            <person name="Lutzoni F."/>
            <person name="Magnuson J."/>
            <person name="Mondo S."/>
            <person name="Nolan M."/>
            <person name="Ohm R."/>
            <person name="Pangilinan J."/>
            <person name="Park H.-J."/>
            <person name="Ramirez L."/>
            <person name="Alfaro M."/>
            <person name="Sun H."/>
            <person name="Tritt A."/>
            <person name="Yoshinaga Y."/>
            <person name="Zwiers L.-H."/>
            <person name="Turgeon B."/>
            <person name="Goodwin S."/>
            <person name="Spatafora J."/>
            <person name="Crous P."/>
            <person name="Grigoriev I."/>
        </authorList>
    </citation>
    <scope>NUCLEOTIDE SEQUENCE</scope>
    <source>
        <strain evidence="3">CBS 125425</strain>
    </source>
</reference>
<feature type="domain" description="PH" evidence="2">
    <location>
        <begin position="39"/>
        <end position="136"/>
    </location>
</feature>
<dbReference type="InterPro" id="IPR051707">
    <property type="entry name" value="PI-Interact_SigTrans_Reg"/>
</dbReference>
<feature type="region of interest" description="Disordered" evidence="1">
    <location>
        <begin position="157"/>
        <end position="246"/>
    </location>
</feature>
<protein>
    <submittedName>
        <fullName evidence="3">PH domain-like protein</fullName>
    </submittedName>
</protein>
<name>A0A9P4QYU4_9PLEO</name>
<dbReference type="PANTHER" id="PTHR14336">
    <property type="entry name" value="TANDEM PH DOMAIN CONTAINING PROTEIN"/>
    <property type="match status" value="1"/>
</dbReference>
<evidence type="ECO:0000259" key="2">
    <source>
        <dbReference type="PROSITE" id="PS50003"/>
    </source>
</evidence>
<proteinExistence type="predicted"/>
<dbReference type="Pfam" id="PF00169">
    <property type="entry name" value="PH"/>
    <property type="match status" value="2"/>
</dbReference>
<dbReference type="Gene3D" id="2.30.29.30">
    <property type="entry name" value="Pleckstrin-homology domain (PH domain)/Phosphotyrosine-binding domain (PTB)"/>
    <property type="match status" value="2"/>
</dbReference>
<dbReference type="CDD" id="cd13298">
    <property type="entry name" value="PH1_PH_fungal"/>
    <property type="match status" value="1"/>
</dbReference>
<sequence length="404" mass="44875">MKIEPPIAPSRPVEAIKANHASLNVMSPVDQNGSFAFDRVIKEGTVVKRTRKTKQWKSIYLVLRPNLLSIYRDKDETKLRHQIILSDITAIARQKDSKRKMDHVFGVFSPARNYHLGAANEKDAQEWVDLIRTEARIDDDEEEMMVLSPTGTKNTFSGFGRIFKKDNPASSSSETEQRPSSAVNAEHMHSARRPSHTLNYSGNEHGSFSDFSDTGGMPATFQDSSISLPRTSQQQNRNTSQVSGVGATPDHERVIYHGWLYVLKARGGVRQWKKVWVVLRPKALGLYKNEEEYSANLIIPFASIIDAVDIDPASKSKQHCMQIISEEKNLRFCAPDEDTLAKWLGALKSLLAKRKGAGNQRPLATASNSANMQPPASKAGSANPPQKAVDFAPNAQAQQPQTSK</sequence>
<evidence type="ECO:0000256" key="1">
    <source>
        <dbReference type="SAM" id="MobiDB-lite"/>
    </source>
</evidence>
<feature type="region of interest" description="Disordered" evidence="1">
    <location>
        <begin position="358"/>
        <end position="404"/>
    </location>
</feature>
<feature type="compositionally biased region" description="Low complexity" evidence="1">
    <location>
        <begin position="170"/>
        <end position="181"/>
    </location>
</feature>
<dbReference type="SMART" id="SM00233">
    <property type="entry name" value="PH"/>
    <property type="match status" value="2"/>
</dbReference>
<evidence type="ECO:0000313" key="4">
    <source>
        <dbReference type="Proteomes" id="UP000799444"/>
    </source>
</evidence>
<dbReference type="InterPro" id="IPR011993">
    <property type="entry name" value="PH-like_dom_sf"/>
</dbReference>
<organism evidence="3 4">
    <name type="scientific">Polyplosphaeria fusca</name>
    <dbReference type="NCBI Taxonomy" id="682080"/>
    <lineage>
        <taxon>Eukaryota</taxon>
        <taxon>Fungi</taxon>
        <taxon>Dikarya</taxon>
        <taxon>Ascomycota</taxon>
        <taxon>Pezizomycotina</taxon>
        <taxon>Dothideomycetes</taxon>
        <taxon>Pleosporomycetidae</taxon>
        <taxon>Pleosporales</taxon>
        <taxon>Tetraplosphaeriaceae</taxon>
        <taxon>Polyplosphaeria</taxon>
    </lineage>
</organism>
<keyword evidence="4" id="KW-1185">Reference proteome</keyword>
<comment type="caution">
    <text evidence="3">The sequence shown here is derived from an EMBL/GenBank/DDBJ whole genome shotgun (WGS) entry which is preliminary data.</text>
</comment>
<feature type="compositionally biased region" description="Polar residues" evidence="1">
    <location>
        <begin position="365"/>
        <end position="374"/>
    </location>
</feature>
<dbReference type="OrthoDB" id="2157866at2759"/>
<dbReference type="InterPro" id="IPR001849">
    <property type="entry name" value="PH_domain"/>
</dbReference>
<dbReference type="EMBL" id="ML996159">
    <property type="protein sequence ID" value="KAF2733594.1"/>
    <property type="molecule type" value="Genomic_DNA"/>
</dbReference>
<dbReference type="CDD" id="cd13299">
    <property type="entry name" value="PH2_PH_fungal"/>
    <property type="match status" value="1"/>
</dbReference>
<accession>A0A9P4QYU4</accession>